<keyword evidence="2" id="KW-1133">Transmembrane helix</keyword>
<keyword evidence="2" id="KW-0812">Transmembrane</keyword>
<dbReference type="Proteomes" id="UP000199301">
    <property type="component" value="Unassembled WGS sequence"/>
</dbReference>
<keyword evidence="2" id="KW-0472">Membrane</keyword>
<name>A0A1H1DPE7_9ACTN</name>
<evidence type="ECO:0000256" key="2">
    <source>
        <dbReference type="SAM" id="Phobius"/>
    </source>
</evidence>
<evidence type="ECO:0000313" key="4">
    <source>
        <dbReference type="EMBL" id="SDQ78098.1"/>
    </source>
</evidence>
<evidence type="ECO:0000313" key="5">
    <source>
        <dbReference type="Proteomes" id="UP000199301"/>
    </source>
</evidence>
<evidence type="ECO:0000256" key="3">
    <source>
        <dbReference type="SAM" id="SignalP"/>
    </source>
</evidence>
<evidence type="ECO:0000256" key="1">
    <source>
        <dbReference type="SAM" id="MobiDB-lite"/>
    </source>
</evidence>
<feature type="compositionally biased region" description="Low complexity" evidence="1">
    <location>
        <begin position="273"/>
        <end position="283"/>
    </location>
</feature>
<dbReference type="OrthoDB" id="5193636at2"/>
<gene>
    <name evidence="4" type="ORF">SAMN04489718_2164</name>
</gene>
<keyword evidence="3" id="KW-0732">Signal</keyword>
<accession>A0A1H1DPE7</accession>
<feature type="signal peptide" evidence="3">
    <location>
        <begin position="1"/>
        <end position="17"/>
    </location>
</feature>
<protein>
    <submittedName>
        <fullName evidence="4">Uncharacterized protein</fullName>
    </submittedName>
</protein>
<feature type="chain" id="PRO_5011696366" evidence="3">
    <location>
        <begin position="18"/>
        <end position="424"/>
    </location>
</feature>
<dbReference type="RefSeq" id="WP_092523469.1">
    <property type="nucleotide sequence ID" value="NZ_FNKO01000002.1"/>
</dbReference>
<proteinExistence type="predicted"/>
<organism evidence="4 5">
    <name type="scientific">Actinopolyspora saharensis</name>
    <dbReference type="NCBI Taxonomy" id="995062"/>
    <lineage>
        <taxon>Bacteria</taxon>
        <taxon>Bacillati</taxon>
        <taxon>Actinomycetota</taxon>
        <taxon>Actinomycetes</taxon>
        <taxon>Actinopolysporales</taxon>
        <taxon>Actinopolysporaceae</taxon>
        <taxon>Actinopolyspora</taxon>
    </lineage>
</organism>
<keyword evidence="5" id="KW-1185">Reference proteome</keyword>
<feature type="region of interest" description="Disordered" evidence="1">
    <location>
        <begin position="266"/>
        <end position="290"/>
    </location>
</feature>
<reference evidence="5" key="1">
    <citation type="submission" date="2016-10" db="EMBL/GenBank/DDBJ databases">
        <authorList>
            <person name="Varghese N."/>
            <person name="Submissions S."/>
        </authorList>
    </citation>
    <scope>NUCLEOTIDE SEQUENCE [LARGE SCALE GENOMIC DNA]</scope>
    <source>
        <strain evidence="5">DSM 45459</strain>
    </source>
</reference>
<dbReference type="EMBL" id="FNKO01000002">
    <property type="protein sequence ID" value="SDQ78098.1"/>
    <property type="molecule type" value="Genomic_DNA"/>
</dbReference>
<dbReference type="STRING" id="995062.SAMN04489718_2164"/>
<sequence>MAMLILAMVLAAGITHAAEQSTARTRARWDEARRRAEERGAARERARQERVRTAKSRWHAAVAAGPRHLLWWFYAVGWITVGTAAALGAGVVGAYSGAVSGGRSGYRVGLEAGRRGAHYREAWRQWRRETPRPHVKLAKCRRCGYWVRSEQLDERGLCRDCAAEVSGPSAASTADDVTHDPPAGNQWHAWAASSTSCSRCLGPIDPGSLRSQHEDRPLCAACSLLEEVRRSRASDHPCRCMRCGRTADFQELDRAGWCRRCTRHRGAGGTGGHAAAPGAQTPGEEQQQPHRIHVDAERADKHEEETEEQRGITSTMAELMPANSTVSATGEGYADTINTLAQLTTLLTRAHEEVTNLGDMLTANSLDAETLNQINELADLLDTAAPMADRLHKHVENRHGGVADAMASAGGSGNVADKGWYDQY</sequence>
<dbReference type="AlphaFoldDB" id="A0A1H1DPE7"/>
<feature type="transmembrane region" description="Helical" evidence="2">
    <location>
        <begin position="71"/>
        <end position="95"/>
    </location>
</feature>